<sequence>MSLMQKLERIQKKKTNLRDRLGAKLPICILVDTSSSMNAHDNITRLNEGLGIYRQQLLDDPKTCDHIEIAIVEFGNGDTRLAVDFADLREQHFPVFYADGITPLCEAIEKGIEALDEQLSIYSSEGIICHPPHMIIMTDGDPTLSDRVDEEGYGIPLQNTDQEFLDTFKKFNRFKEDKGLVSITISIGDNIENSFFLEQFASSPENVLKMADKENIVEFFKLLSRSTSVLTRGVPNPGNKLDLVSDDSKGVVSPWNQIRRS</sequence>
<evidence type="ECO:0000259" key="1">
    <source>
        <dbReference type="PROSITE" id="PS50234"/>
    </source>
</evidence>
<reference evidence="2" key="1">
    <citation type="submission" date="2022-07" db="EMBL/GenBank/DDBJ databases">
        <authorList>
            <person name="Li W.-J."/>
            <person name="Deng Q.-Q."/>
        </authorList>
    </citation>
    <scope>NUCLEOTIDE SEQUENCE</scope>
    <source>
        <strain evidence="2">SYSU M60031</strain>
    </source>
</reference>
<evidence type="ECO:0000313" key="2">
    <source>
        <dbReference type="EMBL" id="MCP8970629.1"/>
    </source>
</evidence>
<evidence type="ECO:0000313" key="3">
    <source>
        <dbReference type="Proteomes" id="UP001156102"/>
    </source>
</evidence>
<proteinExistence type="predicted"/>
<name>A0AA42BSK3_9BACI</name>
<dbReference type="Proteomes" id="UP001156102">
    <property type="component" value="Unassembled WGS sequence"/>
</dbReference>
<feature type="domain" description="VWFA" evidence="1">
    <location>
        <begin position="26"/>
        <end position="223"/>
    </location>
</feature>
<protein>
    <recommendedName>
        <fullName evidence="1">VWFA domain-containing protein</fullName>
    </recommendedName>
</protein>
<dbReference type="PROSITE" id="PS50234">
    <property type="entry name" value="VWFA"/>
    <property type="match status" value="1"/>
</dbReference>
<gene>
    <name evidence="2" type="ORF">NK662_19100</name>
</gene>
<dbReference type="SUPFAM" id="SSF53300">
    <property type="entry name" value="vWA-like"/>
    <property type="match status" value="1"/>
</dbReference>
<dbReference type="EMBL" id="JANCLT010000013">
    <property type="protein sequence ID" value="MCP8970629.1"/>
    <property type="molecule type" value="Genomic_DNA"/>
</dbReference>
<accession>A0AA42BSK3</accession>
<dbReference type="InterPro" id="IPR002035">
    <property type="entry name" value="VWF_A"/>
</dbReference>
<comment type="caution">
    <text evidence="2">The sequence shown here is derived from an EMBL/GenBank/DDBJ whole genome shotgun (WGS) entry which is preliminary data.</text>
</comment>
<organism evidence="2 3">
    <name type="scientific">Ectobacillus ponti</name>
    <dbReference type="NCBI Taxonomy" id="2961894"/>
    <lineage>
        <taxon>Bacteria</taxon>
        <taxon>Bacillati</taxon>
        <taxon>Bacillota</taxon>
        <taxon>Bacilli</taxon>
        <taxon>Bacillales</taxon>
        <taxon>Bacillaceae</taxon>
        <taxon>Ectobacillus</taxon>
    </lineage>
</organism>
<dbReference type="InterPro" id="IPR036465">
    <property type="entry name" value="vWFA_dom_sf"/>
</dbReference>
<keyword evidence="3" id="KW-1185">Reference proteome</keyword>
<dbReference type="AlphaFoldDB" id="A0AA42BSK3"/>
<dbReference type="Gene3D" id="3.40.50.410">
    <property type="entry name" value="von Willebrand factor, type A domain"/>
    <property type="match status" value="1"/>
</dbReference>
<dbReference type="SMART" id="SM00327">
    <property type="entry name" value="VWA"/>
    <property type="match status" value="1"/>
</dbReference>
<dbReference type="RefSeq" id="WP_254760553.1">
    <property type="nucleotide sequence ID" value="NZ_JANCLT010000013.1"/>
</dbReference>